<dbReference type="Proteomes" id="UP000826271">
    <property type="component" value="Unassembled WGS sequence"/>
</dbReference>
<protein>
    <recommendedName>
        <fullName evidence="4">BAH domain-containing protein</fullName>
    </recommendedName>
</protein>
<proteinExistence type="predicted"/>
<dbReference type="SUPFAM" id="SSF57903">
    <property type="entry name" value="FYVE/PHD zinc finger"/>
    <property type="match status" value="1"/>
</dbReference>
<dbReference type="InterPro" id="IPR013083">
    <property type="entry name" value="Znf_RING/FYVE/PHD"/>
</dbReference>
<dbReference type="Pfam" id="PF01426">
    <property type="entry name" value="BAH"/>
    <property type="match status" value="1"/>
</dbReference>
<keyword evidence="3" id="KW-0862">Zinc</keyword>
<dbReference type="GO" id="GO:0008270">
    <property type="term" value="F:zinc ion binding"/>
    <property type="evidence" value="ECO:0007669"/>
    <property type="project" value="UniProtKB-KW"/>
</dbReference>
<evidence type="ECO:0000256" key="1">
    <source>
        <dbReference type="ARBA" id="ARBA00022723"/>
    </source>
</evidence>
<evidence type="ECO:0000313" key="6">
    <source>
        <dbReference type="Proteomes" id="UP000826271"/>
    </source>
</evidence>
<evidence type="ECO:0000256" key="3">
    <source>
        <dbReference type="ARBA" id="ARBA00022833"/>
    </source>
</evidence>
<dbReference type="AlphaFoldDB" id="A0AAV6XTJ5"/>
<comment type="caution">
    <text evidence="5">The sequence shown here is derived from an EMBL/GenBank/DDBJ whole genome shotgun (WGS) entry which is preliminary data.</text>
</comment>
<dbReference type="InterPro" id="IPR011011">
    <property type="entry name" value="Znf_FYVE_PHD"/>
</dbReference>
<dbReference type="SMART" id="SM00439">
    <property type="entry name" value="BAH"/>
    <property type="match status" value="1"/>
</dbReference>
<dbReference type="InterPro" id="IPR001965">
    <property type="entry name" value="Znf_PHD"/>
</dbReference>
<sequence>MAKTKPGKTEFSSYRIRGTNKVVRAGDCVLMRPAKKKSAPYVARVENIEADKRNNVIVRVRWYYRPEEVVGGRKGFHGAKELFLSDHYDIQSANTIEGKCIVHTFKNYTKLANGGPEDYYCRFEYRPATGAFLPDHVLVYCKCEQPYNPDDLMIQCEQCRDWYHPTCVNMTINQAKQLDHFVCSVHDEEVKTA</sequence>
<dbReference type="PANTHER" id="PTHR46364">
    <property type="entry name" value="OS08G0421900 PROTEIN"/>
    <property type="match status" value="1"/>
</dbReference>
<evidence type="ECO:0000313" key="5">
    <source>
        <dbReference type="EMBL" id="KAG8385788.1"/>
    </source>
</evidence>
<name>A0AAV6XTJ5_9LAMI</name>
<reference evidence="5" key="1">
    <citation type="submission" date="2019-10" db="EMBL/GenBank/DDBJ databases">
        <authorList>
            <person name="Zhang R."/>
            <person name="Pan Y."/>
            <person name="Wang J."/>
            <person name="Ma R."/>
            <person name="Yu S."/>
        </authorList>
    </citation>
    <scope>NUCLEOTIDE SEQUENCE</scope>
    <source>
        <strain evidence="5">LA-IB0</strain>
        <tissue evidence="5">Leaf</tissue>
    </source>
</reference>
<feature type="domain" description="BAH" evidence="4">
    <location>
        <begin position="21"/>
        <end position="136"/>
    </location>
</feature>
<dbReference type="Gene3D" id="2.30.30.490">
    <property type="match status" value="1"/>
</dbReference>
<dbReference type="SMART" id="SM00249">
    <property type="entry name" value="PHD"/>
    <property type="match status" value="1"/>
</dbReference>
<dbReference type="GO" id="GO:0003682">
    <property type="term" value="F:chromatin binding"/>
    <property type="evidence" value="ECO:0007669"/>
    <property type="project" value="InterPro"/>
</dbReference>
<dbReference type="EMBL" id="WHWC01000003">
    <property type="protein sequence ID" value="KAG8385788.1"/>
    <property type="molecule type" value="Genomic_DNA"/>
</dbReference>
<dbReference type="Gene3D" id="3.30.40.10">
    <property type="entry name" value="Zinc/RING finger domain, C3HC4 (zinc finger)"/>
    <property type="match status" value="1"/>
</dbReference>
<keyword evidence="6" id="KW-1185">Reference proteome</keyword>
<evidence type="ECO:0000259" key="4">
    <source>
        <dbReference type="PROSITE" id="PS51038"/>
    </source>
</evidence>
<evidence type="ECO:0000256" key="2">
    <source>
        <dbReference type="ARBA" id="ARBA00022771"/>
    </source>
</evidence>
<dbReference type="InterPro" id="IPR019787">
    <property type="entry name" value="Znf_PHD-finger"/>
</dbReference>
<organism evidence="5 6">
    <name type="scientific">Buddleja alternifolia</name>
    <dbReference type="NCBI Taxonomy" id="168488"/>
    <lineage>
        <taxon>Eukaryota</taxon>
        <taxon>Viridiplantae</taxon>
        <taxon>Streptophyta</taxon>
        <taxon>Embryophyta</taxon>
        <taxon>Tracheophyta</taxon>
        <taxon>Spermatophyta</taxon>
        <taxon>Magnoliopsida</taxon>
        <taxon>eudicotyledons</taxon>
        <taxon>Gunneridae</taxon>
        <taxon>Pentapetalae</taxon>
        <taxon>asterids</taxon>
        <taxon>lamiids</taxon>
        <taxon>Lamiales</taxon>
        <taxon>Scrophulariaceae</taxon>
        <taxon>Buddlejeae</taxon>
        <taxon>Buddleja</taxon>
    </lineage>
</organism>
<dbReference type="InterPro" id="IPR001025">
    <property type="entry name" value="BAH_dom"/>
</dbReference>
<keyword evidence="2" id="KW-0863">Zinc-finger</keyword>
<accession>A0AAV6XTJ5</accession>
<dbReference type="PROSITE" id="PS51038">
    <property type="entry name" value="BAH"/>
    <property type="match status" value="1"/>
</dbReference>
<gene>
    <name evidence="5" type="ORF">BUALT_Bualt03G0081700</name>
</gene>
<dbReference type="Pfam" id="PF00628">
    <property type="entry name" value="PHD"/>
    <property type="match status" value="1"/>
</dbReference>
<dbReference type="InterPro" id="IPR043151">
    <property type="entry name" value="BAH_sf"/>
</dbReference>
<keyword evidence="1" id="KW-0479">Metal-binding</keyword>